<organism evidence="2 3">
    <name type="scientific">Glossina brevipalpis</name>
    <dbReference type="NCBI Taxonomy" id="37001"/>
    <lineage>
        <taxon>Eukaryota</taxon>
        <taxon>Metazoa</taxon>
        <taxon>Ecdysozoa</taxon>
        <taxon>Arthropoda</taxon>
        <taxon>Hexapoda</taxon>
        <taxon>Insecta</taxon>
        <taxon>Pterygota</taxon>
        <taxon>Neoptera</taxon>
        <taxon>Endopterygota</taxon>
        <taxon>Diptera</taxon>
        <taxon>Brachycera</taxon>
        <taxon>Muscomorpha</taxon>
        <taxon>Hippoboscoidea</taxon>
        <taxon>Glossinidae</taxon>
        <taxon>Glossina</taxon>
    </lineage>
</organism>
<protein>
    <recommendedName>
        <fullName evidence="4">Transmembrane protein 177</fullName>
    </recommendedName>
</protein>
<keyword evidence="1" id="KW-0472">Membrane</keyword>
<feature type="transmembrane region" description="Helical" evidence="1">
    <location>
        <begin position="24"/>
        <end position="42"/>
    </location>
</feature>
<dbReference type="PANTHER" id="PTHR21824:SF4">
    <property type="entry name" value="TRANSMEMBRANE PROTEIN 177"/>
    <property type="match status" value="1"/>
</dbReference>
<accession>A0A1A9WQF2</accession>
<name>A0A1A9WQF2_9MUSC</name>
<reference evidence="3" key="1">
    <citation type="submission" date="2014-03" db="EMBL/GenBank/DDBJ databases">
        <authorList>
            <person name="Aksoy S."/>
            <person name="Warren W."/>
            <person name="Wilson R.K."/>
        </authorList>
    </citation>
    <scope>NUCLEOTIDE SEQUENCE [LARGE SCALE GENOMIC DNA]</scope>
    <source>
        <strain evidence="3">IAEA</strain>
    </source>
</reference>
<dbReference type="Proteomes" id="UP000091820">
    <property type="component" value="Unassembled WGS sequence"/>
</dbReference>
<dbReference type="GO" id="GO:0016020">
    <property type="term" value="C:membrane"/>
    <property type="evidence" value="ECO:0007669"/>
    <property type="project" value="TreeGrafter"/>
</dbReference>
<evidence type="ECO:0000313" key="2">
    <source>
        <dbReference type="EnsemblMetazoa" id="GBRI028168-PA"/>
    </source>
</evidence>
<dbReference type="EnsemblMetazoa" id="GBRI028168-RA">
    <property type="protein sequence ID" value="GBRI028168-PA"/>
    <property type="gene ID" value="GBRI028168"/>
</dbReference>
<sequence length="318" mass="36232">MCYPKNKIKKSKFGYFTTTSGKKVTFFLAGTATIGLVLVNFVPHTVGLNYYKDFIQCYRNGEPLPISEKVAKRFSRAKDMLNIKKTVYPVETFSVFGFDLFNAGYTKSRFGIKIGVPVNYDYDSIDSVKWNEITYKNKEINWDSENGKLLKQSIVLTEAEQTFGFCKALLQAQTNSVILNSIFPAITFLAMYTFGRYLNLSQGLLSRPFGLRMVMYTILGSFGYGSWSFMKDYTQVTSDAEIDKKLSSLGSEFVTAGISFYDKQLKKNIALRELMGDDTYTAKGNVNYLLRQKSLPLTIRKSYFEEMCKKENEGLINN</sequence>
<evidence type="ECO:0000313" key="3">
    <source>
        <dbReference type="Proteomes" id="UP000091820"/>
    </source>
</evidence>
<dbReference type="PANTHER" id="PTHR21824">
    <property type="entry name" value="TRANSMEMBRANE PROTEIN 177"/>
    <property type="match status" value="1"/>
</dbReference>
<dbReference type="STRING" id="37001.A0A1A9WQF2"/>
<dbReference type="AlphaFoldDB" id="A0A1A9WQF2"/>
<dbReference type="InterPro" id="IPR026620">
    <property type="entry name" value="TMEM177"/>
</dbReference>
<feature type="transmembrane region" description="Helical" evidence="1">
    <location>
        <begin position="209"/>
        <end position="227"/>
    </location>
</feature>
<evidence type="ECO:0000256" key="1">
    <source>
        <dbReference type="SAM" id="Phobius"/>
    </source>
</evidence>
<evidence type="ECO:0008006" key="4">
    <source>
        <dbReference type="Google" id="ProtNLM"/>
    </source>
</evidence>
<feature type="transmembrane region" description="Helical" evidence="1">
    <location>
        <begin position="177"/>
        <end position="197"/>
    </location>
</feature>
<keyword evidence="1" id="KW-0812">Transmembrane</keyword>
<keyword evidence="3" id="KW-1185">Reference proteome</keyword>
<proteinExistence type="predicted"/>
<keyword evidence="1" id="KW-1133">Transmembrane helix</keyword>
<dbReference type="VEuPathDB" id="VectorBase:GBRI028168"/>
<reference evidence="2" key="2">
    <citation type="submission" date="2020-05" db="UniProtKB">
        <authorList>
            <consortium name="EnsemblMetazoa"/>
        </authorList>
    </citation>
    <scope>IDENTIFICATION</scope>
    <source>
        <strain evidence="2">IAEA</strain>
    </source>
</reference>